<gene>
    <name evidence="2" type="ordered locus">GDI0377</name>
</gene>
<keyword evidence="3" id="KW-1185">Reference proteome</keyword>
<evidence type="ECO:0000256" key="1">
    <source>
        <dbReference type="SAM" id="MobiDB-lite"/>
    </source>
</evidence>
<proteinExistence type="predicted"/>
<dbReference type="GO" id="GO:0003677">
    <property type="term" value="F:DNA binding"/>
    <property type="evidence" value="ECO:0007669"/>
    <property type="project" value="InterPro"/>
</dbReference>
<name>A9H5E0_GLUDA</name>
<protein>
    <submittedName>
        <fullName evidence="2">Uncharacterized protein</fullName>
    </submittedName>
</protein>
<organism evidence="2 3">
    <name type="scientific">Gluconacetobacter diazotrophicus (strain ATCC 49037 / DSM 5601 / CCUG 37298 / CIP 103539 / LMG 7603 / PAl5)</name>
    <dbReference type="NCBI Taxonomy" id="272568"/>
    <lineage>
        <taxon>Bacteria</taxon>
        <taxon>Pseudomonadati</taxon>
        <taxon>Pseudomonadota</taxon>
        <taxon>Alphaproteobacteria</taxon>
        <taxon>Acetobacterales</taxon>
        <taxon>Acetobacteraceae</taxon>
        <taxon>Gluconacetobacter</taxon>
    </lineage>
</organism>
<feature type="region of interest" description="Disordered" evidence="1">
    <location>
        <begin position="26"/>
        <end position="50"/>
    </location>
</feature>
<reference evidence="2 3" key="1">
    <citation type="journal article" date="2009" name="BMC Genomics">
        <title>Complete genome sequence of the sugarcane nitrogen-fixing endophyte Gluconacetobacter diazotrophicus Pal5.</title>
        <authorList>
            <person name="Bertalan M."/>
            <person name="Albano R."/>
            <person name="Padua V."/>
            <person name="Rouws L."/>
            <person name="Rojas C."/>
            <person name="Hemerly A."/>
            <person name="Teixeira K."/>
            <person name="Schwab S."/>
            <person name="Araujo J."/>
            <person name="Oliveira A."/>
            <person name="Franca L."/>
            <person name="Magalhaes V."/>
            <person name="Alqueres S."/>
            <person name="Cardoso A."/>
            <person name="Almeida W."/>
            <person name="Loureiro M.M."/>
            <person name="Nogueira E."/>
            <person name="Cidade D."/>
            <person name="Oliveira D."/>
            <person name="Simao T."/>
            <person name="Macedo J."/>
            <person name="Valadao A."/>
            <person name="Dreschsel M."/>
            <person name="Freitas F."/>
            <person name="Vidal M."/>
            <person name="Guedes H."/>
            <person name="Rodrigues E."/>
            <person name="Meneses C."/>
            <person name="Brioso P."/>
            <person name="Pozzer L."/>
            <person name="Figueiredo D."/>
            <person name="Montano H."/>
            <person name="Junior J."/>
            <person name="Filho G."/>
            <person name="Flores V."/>
            <person name="Ferreira B."/>
            <person name="Branco A."/>
            <person name="Gonzalez P."/>
            <person name="Guillobel H."/>
            <person name="Lemos M."/>
            <person name="Seibel L."/>
            <person name="Macedo J."/>
            <person name="Alves-Ferreira M."/>
            <person name="Sachetto-Martins G."/>
            <person name="Coelho A."/>
            <person name="Santos E."/>
            <person name="Amaral G."/>
            <person name="Neves A."/>
            <person name="Pacheco A.B."/>
            <person name="Carvalho D."/>
            <person name="Lery L."/>
            <person name="Bisch P."/>
            <person name="Rossle S.C."/>
            <person name="Urmenyi T."/>
            <person name="Kruger W.V."/>
            <person name="Martins O."/>
            <person name="Baldani J.I."/>
            <person name="Ferreira P.C."/>
        </authorList>
    </citation>
    <scope>NUCLEOTIDE SEQUENCE [LARGE SCALE GENOMIC DNA]</scope>
    <source>
        <strain evidence="3">ATCC 49037 / DSM 5601 / CCUG 37298 / CIP 103539 / LMG 7603 / PAl5</strain>
    </source>
</reference>
<dbReference type="SUPFAM" id="SSF47413">
    <property type="entry name" value="lambda repressor-like DNA-binding domains"/>
    <property type="match status" value="1"/>
</dbReference>
<sequence>MFVLWTLRAAGDDQCEGGNGEPVFHLCSPLRRTEGNPPARTTHRDRSSELPAKIGLTREAFANHYGFSRNAVRDWEQGVIPTPVC</sequence>
<dbReference type="Gene3D" id="1.10.260.40">
    <property type="entry name" value="lambda repressor-like DNA-binding domains"/>
    <property type="match status" value="1"/>
</dbReference>
<dbReference type="InterPro" id="IPR010982">
    <property type="entry name" value="Lambda_DNA-bd_dom_sf"/>
</dbReference>
<evidence type="ECO:0000313" key="3">
    <source>
        <dbReference type="Proteomes" id="UP000001176"/>
    </source>
</evidence>
<dbReference type="Proteomes" id="UP000001176">
    <property type="component" value="Chromosome"/>
</dbReference>
<dbReference type="EMBL" id="AM889285">
    <property type="protein sequence ID" value="CAP54320.1"/>
    <property type="molecule type" value="Genomic_DNA"/>
</dbReference>
<accession>A9H5E0</accession>
<evidence type="ECO:0000313" key="2">
    <source>
        <dbReference type="EMBL" id="CAP54320.1"/>
    </source>
</evidence>
<dbReference type="AlphaFoldDB" id="A9H5E0"/>
<dbReference type="KEGG" id="gdi:GDI0377"/>